<keyword evidence="4 14" id="KW-0245">EGF-like domain</keyword>
<dbReference type="GO" id="GO:0005886">
    <property type="term" value="C:plasma membrane"/>
    <property type="evidence" value="ECO:0007669"/>
    <property type="project" value="TreeGrafter"/>
</dbReference>
<evidence type="ECO:0000256" key="8">
    <source>
        <dbReference type="ARBA" id="ARBA00022989"/>
    </source>
</evidence>
<protein>
    <recommendedName>
        <fullName evidence="13">Protein delta homolog 1</fullName>
    </recommendedName>
</protein>
<dbReference type="SMART" id="SM00181">
    <property type="entry name" value="EGF"/>
    <property type="match status" value="6"/>
</dbReference>
<evidence type="ECO:0000256" key="4">
    <source>
        <dbReference type="ARBA" id="ARBA00022536"/>
    </source>
</evidence>
<feature type="transmembrane region" description="Helical" evidence="16">
    <location>
        <begin position="382"/>
        <end position="403"/>
    </location>
</feature>
<keyword evidence="6" id="KW-0732">Signal</keyword>
<dbReference type="Proteomes" id="UP000265140">
    <property type="component" value="Chromosome 15"/>
</dbReference>
<dbReference type="Ensembl" id="ENSELUT00000097333.1">
    <property type="protein sequence ID" value="ENSELUP00000081359.1"/>
    <property type="gene ID" value="ENSELUG00000045632.1"/>
</dbReference>
<dbReference type="SUPFAM" id="SSF57184">
    <property type="entry name" value="Growth factor receptor domain"/>
    <property type="match status" value="1"/>
</dbReference>
<evidence type="ECO:0000256" key="11">
    <source>
        <dbReference type="ARBA" id="ARBA00023180"/>
    </source>
</evidence>
<evidence type="ECO:0000256" key="2">
    <source>
        <dbReference type="ARBA" id="ARBA00004496"/>
    </source>
</evidence>
<keyword evidence="3" id="KW-0963">Cytoplasm</keyword>
<dbReference type="CDD" id="cd00054">
    <property type="entry name" value="EGF_CA"/>
    <property type="match status" value="2"/>
</dbReference>
<evidence type="ECO:0000313" key="19">
    <source>
        <dbReference type="Proteomes" id="UP000265140"/>
    </source>
</evidence>
<keyword evidence="9 16" id="KW-0472">Membrane</keyword>
<dbReference type="GeneTree" id="ENSGT00940000154225"/>
<dbReference type="Pfam" id="PF00008">
    <property type="entry name" value="EGF"/>
    <property type="match status" value="2"/>
</dbReference>
<dbReference type="FunFam" id="2.10.25.10:FF:000018">
    <property type="entry name" value="Delta-like 1"/>
    <property type="match status" value="1"/>
</dbReference>
<dbReference type="FunFam" id="2.10.25.10:FF:000118">
    <property type="entry name" value="protein delta homolog 2"/>
    <property type="match status" value="1"/>
</dbReference>
<dbReference type="Pfam" id="PF21700">
    <property type="entry name" value="EGF_DL_JAG"/>
    <property type="match status" value="1"/>
</dbReference>
<evidence type="ECO:0000259" key="17">
    <source>
        <dbReference type="PROSITE" id="PS50026"/>
    </source>
</evidence>
<evidence type="ECO:0000256" key="10">
    <source>
        <dbReference type="ARBA" id="ARBA00023157"/>
    </source>
</evidence>
<dbReference type="PROSITE" id="PS01186">
    <property type="entry name" value="EGF_2"/>
    <property type="match status" value="4"/>
</dbReference>
<comment type="subcellular location">
    <subcellularLocation>
        <location evidence="2">Cytoplasm</location>
    </subcellularLocation>
    <subcellularLocation>
        <location evidence="1">Membrane</location>
        <topology evidence="1">Single-pass type I membrane protein</topology>
    </subcellularLocation>
</comment>
<comment type="caution">
    <text evidence="14">Lacks conserved residue(s) required for the propagation of feature annotation.</text>
</comment>
<keyword evidence="5 16" id="KW-0812">Transmembrane</keyword>
<feature type="region of interest" description="Disordered" evidence="15">
    <location>
        <begin position="311"/>
        <end position="341"/>
    </location>
</feature>
<keyword evidence="7" id="KW-0677">Repeat</keyword>
<comment type="subunit">
    <text evidence="12">Monomer. Interacts with SH3RF2.</text>
</comment>
<feature type="domain" description="EGF-like" evidence="17">
    <location>
        <begin position="268"/>
        <end position="311"/>
    </location>
</feature>
<feature type="disulfide bond" evidence="14">
    <location>
        <begin position="252"/>
        <end position="261"/>
    </location>
</feature>
<dbReference type="SUPFAM" id="SSF57196">
    <property type="entry name" value="EGF/Laminin"/>
    <property type="match status" value="2"/>
</dbReference>
<accession>A0AAY5JXP1</accession>
<dbReference type="AlphaFoldDB" id="A0AAY5JXP1"/>
<dbReference type="PANTHER" id="PTHR24049:SF42">
    <property type="entry name" value="DELTA LIKE NON-CANONICAL NOTCH LIGAND 1"/>
    <property type="match status" value="1"/>
</dbReference>
<sequence>MIHASTFQLCQPVLTSRRTGRAEQIKAVLQACIYFGHCKEKLVLLDSYWFCRRRRMLNIRMSPTTFVFVLVVNVGVTKALECSAGCNPENGYCEKPGECRCRPGWRGVACGQCVLYPGCLHGTCEKAWQCICEEGWTGSLCDQDANRCSSQPCAENSTCIQTDQGGFLCFCPPGYTGDSCQLRKGPCQANGSPCQNGGTCDDASGLAAYPSCACPLGYAGDFCEIDTDSCDPDPCANGGQCRDHGPTFTCACPAGFTGLTCNSTDGETLSPCSGSPCGHGGTCVAGNRTDAIGPYRCLCPPAFTFTGRGCTPNQQLRRPSAKLKPAKLSDRRPSPQHYGLPPRSFHKLLRAAEGDLPKVTLKEAIHAPPADSLVTRSQIICFGMLGLLTCLVILGTTGIIFFNRCEAWLANAKYSQLVRLQREHLLGAGGEGGGALGQRHPPREDQAHQLWKTLHVHLTRREVLN</sequence>
<reference evidence="18" key="2">
    <citation type="submission" date="2025-08" db="UniProtKB">
        <authorList>
            <consortium name="Ensembl"/>
        </authorList>
    </citation>
    <scope>IDENTIFICATION</scope>
</reference>
<gene>
    <name evidence="18" type="primary">DLK1</name>
</gene>
<evidence type="ECO:0000256" key="3">
    <source>
        <dbReference type="ARBA" id="ARBA00022490"/>
    </source>
</evidence>
<feature type="domain" description="EGF-like" evidence="17">
    <location>
        <begin position="144"/>
        <end position="181"/>
    </location>
</feature>
<dbReference type="PANTHER" id="PTHR24049">
    <property type="entry name" value="CRUMBS FAMILY MEMBER"/>
    <property type="match status" value="1"/>
</dbReference>
<evidence type="ECO:0000256" key="13">
    <source>
        <dbReference type="ARBA" id="ARBA00072386"/>
    </source>
</evidence>
<dbReference type="PROSITE" id="PS00022">
    <property type="entry name" value="EGF_1"/>
    <property type="match status" value="5"/>
</dbReference>
<evidence type="ECO:0000256" key="1">
    <source>
        <dbReference type="ARBA" id="ARBA00004479"/>
    </source>
</evidence>
<dbReference type="InterPro" id="IPR051022">
    <property type="entry name" value="Notch_Cell-Fate_Det"/>
</dbReference>
<evidence type="ECO:0000256" key="15">
    <source>
        <dbReference type="SAM" id="MobiDB-lite"/>
    </source>
</evidence>
<feature type="disulfide bond" evidence="14">
    <location>
        <begin position="171"/>
        <end position="180"/>
    </location>
</feature>
<name>A0AAY5JXP1_ESOLU</name>
<dbReference type="InterPro" id="IPR009030">
    <property type="entry name" value="Growth_fac_rcpt_cys_sf"/>
</dbReference>
<dbReference type="GO" id="GO:0007157">
    <property type="term" value="P:heterophilic cell-cell adhesion via plasma membrane cell adhesion molecules"/>
    <property type="evidence" value="ECO:0007669"/>
    <property type="project" value="TreeGrafter"/>
</dbReference>
<evidence type="ECO:0000256" key="9">
    <source>
        <dbReference type="ARBA" id="ARBA00023136"/>
    </source>
</evidence>
<dbReference type="GO" id="GO:0032991">
    <property type="term" value="C:protein-containing complex"/>
    <property type="evidence" value="ECO:0007669"/>
    <property type="project" value="TreeGrafter"/>
</dbReference>
<organism evidence="18 19">
    <name type="scientific">Esox lucius</name>
    <name type="common">Northern pike</name>
    <dbReference type="NCBI Taxonomy" id="8010"/>
    <lineage>
        <taxon>Eukaryota</taxon>
        <taxon>Metazoa</taxon>
        <taxon>Chordata</taxon>
        <taxon>Craniata</taxon>
        <taxon>Vertebrata</taxon>
        <taxon>Euteleostomi</taxon>
        <taxon>Actinopterygii</taxon>
        <taxon>Neopterygii</taxon>
        <taxon>Teleostei</taxon>
        <taxon>Protacanthopterygii</taxon>
        <taxon>Esociformes</taxon>
        <taxon>Esocidae</taxon>
        <taxon>Esox</taxon>
    </lineage>
</organism>
<dbReference type="InterPro" id="IPR001881">
    <property type="entry name" value="EGF-like_Ca-bd_dom"/>
</dbReference>
<feature type="domain" description="EGF-like" evidence="17">
    <location>
        <begin position="183"/>
        <end position="224"/>
    </location>
</feature>
<dbReference type="GO" id="GO:0005509">
    <property type="term" value="F:calcium ion binding"/>
    <property type="evidence" value="ECO:0007669"/>
    <property type="project" value="InterPro"/>
</dbReference>
<dbReference type="PROSITE" id="PS00010">
    <property type="entry name" value="ASX_HYDROXYL"/>
    <property type="match status" value="1"/>
</dbReference>
<dbReference type="InterPro" id="IPR000152">
    <property type="entry name" value="EGF-type_Asp/Asn_hydroxyl_site"/>
</dbReference>
<evidence type="ECO:0000256" key="6">
    <source>
        <dbReference type="ARBA" id="ARBA00022729"/>
    </source>
</evidence>
<reference evidence="18" key="3">
    <citation type="submission" date="2025-09" db="UniProtKB">
        <authorList>
            <consortium name="Ensembl"/>
        </authorList>
    </citation>
    <scope>IDENTIFICATION</scope>
</reference>
<dbReference type="FunFam" id="2.10.25.10:FF:000321">
    <property type="entry name" value="Protein delta homolog 1"/>
    <property type="match status" value="1"/>
</dbReference>
<evidence type="ECO:0000256" key="12">
    <source>
        <dbReference type="ARBA" id="ARBA00061973"/>
    </source>
</evidence>
<dbReference type="FunFam" id="2.10.25.10:FF:000173">
    <property type="entry name" value="Neurogenic locus notch protein 2"/>
    <property type="match status" value="1"/>
</dbReference>
<evidence type="ECO:0000256" key="16">
    <source>
        <dbReference type="SAM" id="Phobius"/>
    </source>
</evidence>
<keyword evidence="11" id="KW-0325">Glycoprotein</keyword>
<evidence type="ECO:0000256" key="5">
    <source>
        <dbReference type="ARBA" id="ARBA00022692"/>
    </source>
</evidence>
<keyword evidence="8 16" id="KW-1133">Transmembrane helix</keyword>
<evidence type="ECO:0000256" key="14">
    <source>
        <dbReference type="PROSITE-ProRule" id="PRU00076"/>
    </source>
</evidence>
<dbReference type="Gene3D" id="2.10.25.10">
    <property type="entry name" value="Laminin"/>
    <property type="match status" value="5"/>
</dbReference>
<dbReference type="InterPro" id="IPR000742">
    <property type="entry name" value="EGF"/>
</dbReference>
<evidence type="ECO:0000313" key="18">
    <source>
        <dbReference type="Ensembl" id="ENSELUP00000081359.1"/>
    </source>
</evidence>
<dbReference type="GO" id="GO:0005737">
    <property type="term" value="C:cytoplasm"/>
    <property type="evidence" value="ECO:0007669"/>
    <property type="project" value="UniProtKB-SubCell"/>
</dbReference>
<proteinExistence type="predicted"/>
<dbReference type="GO" id="GO:0045197">
    <property type="term" value="P:establishment or maintenance of epithelial cell apical/basal polarity"/>
    <property type="evidence" value="ECO:0007669"/>
    <property type="project" value="TreeGrafter"/>
</dbReference>
<keyword evidence="19" id="KW-1185">Reference proteome</keyword>
<keyword evidence="10 14" id="KW-1015">Disulfide bond</keyword>
<reference evidence="18 19" key="1">
    <citation type="submission" date="2020-02" db="EMBL/GenBank/DDBJ databases">
        <title>Esox lucius (northern pike) genome, fEsoLuc1, primary haplotype.</title>
        <authorList>
            <person name="Myers G."/>
            <person name="Karagic N."/>
            <person name="Meyer A."/>
            <person name="Pippel M."/>
            <person name="Reichard M."/>
            <person name="Winkler S."/>
            <person name="Tracey A."/>
            <person name="Sims Y."/>
            <person name="Howe K."/>
            <person name="Rhie A."/>
            <person name="Formenti G."/>
            <person name="Durbin R."/>
            <person name="Fedrigo O."/>
            <person name="Jarvis E.D."/>
        </authorList>
    </citation>
    <scope>NUCLEOTIDE SEQUENCE [LARGE SCALE GENOMIC DNA]</scope>
</reference>
<feature type="disulfide bond" evidence="14">
    <location>
        <begin position="214"/>
        <end position="223"/>
    </location>
</feature>
<dbReference type="PROSITE" id="PS50026">
    <property type="entry name" value="EGF_3"/>
    <property type="match status" value="4"/>
</dbReference>
<feature type="domain" description="EGF-like" evidence="17">
    <location>
        <begin position="226"/>
        <end position="262"/>
    </location>
</feature>
<evidence type="ECO:0000256" key="7">
    <source>
        <dbReference type="ARBA" id="ARBA00022737"/>
    </source>
</evidence>
<dbReference type="SMART" id="SM00179">
    <property type="entry name" value="EGF_CA"/>
    <property type="match status" value="4"/>
</dbReference>